<dbReference type="eggNOG" id="ENOG502S4FS">
    <property type="taxonomic scope" value="Eukaryota"/>
</dbReference>
<dbReference type="GO" id="GO:0005737">
    <property type="term" value="C:cytoplasm"/>
    <property type="evidence" value="ECO:0007669"/>
    <property type="project" value="GOC"/>
</dbReference>
<evidence type="ECO:0000313" key="1">
    <source>
        <dbReference type="EMBL" id="AAS53756.1"/>
    </source>
</evidence>
<dbReference type="HOGENOM" id="CLU_097630_1_0_1"/>
<dbReference type="OMA" id="VFGMLIK"/>
<accession>Q753D1</accession>
<dbReference type="Pfam" id="PF04628">
    <property type="entry name" value="Sedlin_N"/>
    <property type="match status" value="1"/>
</dbReference>
<dbReference type="InterPro" id="IPR011012">
    <property type="entry name" value="Longin-like_dom_sf"/>
</dbReference>
<dbReference type="Proteomes" id="UP000000591">
    <property type="component" value="Chromosome VI"/>
</dbReference>
<keyword evidence="2" id="KW-1185">Reference proteome</keyword>
<organism evidence="1 2">
    <name type="scientific">Eremothecium gossypii (strain ATCC 10895 / CBS 109.51 / FGSC 9923 / NRRL Y-1056)</name>
    <name type="common">Yeast</name>
    <name type="synonym">Ashbya gossypii</name>
    <dbReference type="NCBI Taxonomy" id="284811"/>
    <lineage>
        <taxon>Eukaryota</taxon>
        <taxon>Fungi</taxon>
        <taxon>Dikarya</taxon>
        <taxon>Ascomycota</taxon>
        <taxon>Saccharomycotina</taxon>
        <taxon>Saccharomycetes</taxon>
        <taxon>Saccharomycetales</taxon>
        <taxon>Saccharomycetaceae</taxon>
        <taxon>Eremothecium</taxon>
    </lineage>
</organism>
<dbReference type="STRING" id="284811.Q753D1"/>
<name>Q753D1_EREGS</name>
<dbReference type="SUPFAM" id="SSF64356">
    <property type="entry name" value="SNARE-like"/>
    <property type="match status" value="1"/>
</dbReference>
<protein>
    <submittedName>
        <fullName evidence="1">AFR385Wp</fullName>
    </submittedName>
</protein>
<reference evidence="1 2" key="1">
    <citation type="journal article" date="2004" name="Science">
        <title>The Ashbya gossypii genome as a tool for mapping the ancient Saccharomyces cerevisiae genome.</title>
        <authorList>
            <person name="Dietrich F.S."/>
            <person name="Voegeli S."/>
            <person name="Brachat S."/>
            <person name="Lerch A."/>
            <person name="Gates K."/>
            <person name="Steiner S."/>
            <person name="Mohr C."/>
            <person name="Pohlmann R."/>
            <person name="Luedi P."/>
            <person name="Choi S."/>
            <person name="Wing R.A."/>
            <person name="Flavier A."/>
            <person name="Gaffney T.D."/>
            <person name="Philippsen P."/>
        </authorList>
    </citation>
    <scope>NUCLEOTIDE SEQUENCE [LARGE SCALE GENOMIC DNA]</scope>
    <source>
        <strain evidence="2">ATCC 10895 / CBS 109.51 / FGSC 9923 / NRRL Y-1056</strain>
    </source>
</reference>
<sequence length="141" mass="15980">MAGECSLSPSFISLINANGEPIMVYLPETSIENELKYNMLSNLSLDCFKSELYDWTTVPGVPLQHGKFLFDLEGCKVYGQLVPQTGWKYVIGVTENVSQEAIDNCFQLVRRLVVKCKCNPFVSSQKELVEQLEKAFIREFT</sequence>
<reference evidence="2" key="2">
    <citation type="journal article" date="2013" name="G3 (Bethesda)">
        <title>Genomes of Ashbya fungi isolated from insects reveal four mating-type loci, numerous translocations, lack of transposons, and distinct gene duplications.</title>
        <authorList>
            <person name="Dietrich F.S."/>
            <person name="Voegeli S."/>
            <person name="Kuo S."/>
            <person name="Philippsen P."/>
        </authorList>
    </citation>
    <scope>GENOME REANNOTATION</scope>
    <source>
        <strain evidence="2">ATCC 10895 / CBS 109.51 / FGSC 9923 / NRRL Y-1056</strain>
    </source>
</reference>
<dbReference type="OrthoDB" id="18320at2759"/>
<dbReference type="KEGG" id="ago:AGOS_AFR385W"/>
<dbReference type="RefSeq" id="NP_985932.1">
    <property type="nucleotide sequence ID" value="NM_211287.1"/>
</dbReference>
<proteinExistence type="predicted"/>
<dbReference type="InterPro" id="IPR006722">
    <property type="entry name" value="Sedlin"/>
</dbReference>
<dbReference type="EMBL" id="AE016819">
    <property type="protein sequence ID" value="AAS53756.1"/>
    <property type="molecule type" value="Genomic_DNA"/>
</dbReference>
<dbReference type="AlphaFoldDB" id="Q753D1"/>
<gene>
    <name evidence="1" type="ORF">AGOS_AFR385W</name>
</gene>
<evidence type="ECO:0000313" key="2">
    <source>
        <dbReference type="Proteomes" id="UP000000591"/>
    </source>
</evidence>
<dbReference type="GO" id="GO:0006888">
    <property type="term" value="P:endoplasmic reticulum to Golgi vesicle-mediated transport"/>
    <property type="evidence" value="ECO:0007669"/>
    <property type="project" value="InterPro"/>
</dbReference>
<dbReference type="InParanoid" id="Q753D1"/>
<dbReference type="GeneID" id="4622203"/>
<dbReference type="FunCoup" id="Q753D1">
    <property type="interactions" value="34"/>
</dbReference>
<dbReference type="Gene3D" id="3.30.450.70">
    <property type="match status" value="1"/>
</dbReference>